<dbReference type="EnsemblMetazoa" id="AEPI000129-RA">
    <property type="protein sequence ID" value="AEPI000129-PA"/>
    <property type="gene ID" value="AEPI000129"/>
</dbReference>
<evidence type="ECO:0000256" key="10">
    <source>
        <dbReference type="PIRNR" id="PIRNR005514"/>
    </source>
</evidence>
<keyword evidence="11" id="KW-0175">Coiled coil</keyword>
<dbReference type="InterPro" id="IPR036228">
    <property type="entry name" value="ATP_synth_F0_dsu_sf_mt"/>
</dbReference>
<evidence type="ECO:0000256" key="4">
    <source>
        <dbReference type="ARBA" id="ARBA00022547"/>
    </source>
</evidence>
<keyword evidence="4" id="KW-0138">CF(0)</keyword>
<dbReference type="Gene3D" id="6.10.280.70">
    <property type="match status" value="1"/>
</dbReference>
<comment type="subcellular location">
    <subcellularLocation>
        <location evidence="1 10">Mitochondrion inner membrane</location>
    </subcellularLocation>
</comment>
<dbReference type="STRING" id="199890.A0A182NZP8"/>
<sequence>MASRRIAQSSVNWAALAERVPPNQKPNLAAFKTKSDKYLRSVVANPETPPKIDWSFYKKNVPVAGMVDKFQKAYEALQIPYPVDNVTKLVEAQEKEVQQEIAKFVKDSEARISDYQTQIATLKALLPFDQMTMEDFKDSFPEVIIVSVFGREVQALDPINRPSFWPHTPEEQEPGAPNAEPHH</sequence>
<dbReference type="GO" id="GO:0045259">
    <property type="term" value="C:proton-transporting ATP synthase complex"/>
    <property type="evidence" value="ECO:0007669"/>
    <property type="project" value="UniProtKB-KW"/>
</dbReference>
<name>A0A182NZP8_9DIPT</name>
<evidence type="ECO:0000256" key="11">
    <source>
        <dbReference type="SAM" id="Coils"/>
    </source>
</evidence>
<dbReference type="GO" id="GO:0005743">
    <property type="term" value="C:mitochondrial inner membrane"/>
    <property type="evidence" value="ECO:0007669"/>
    <property type="project" value="UniProtKB-SubCell"/>
</dbReference>
<keyword evidence="9 10" id="KW-0472">Membrane</keyword>
<evidence type="ECO:0000256" key="9">
    <source>
        <dbReference type="ARBA" id="ARBA00023136"/>
    </source>
</evidence>
<dbReference type="PANTHER" id="PTHR12700">
    <property type="entry name" value="ATP SYNTHASE SUBUNIT D, MITOCHONDRIAL"/>
    <property type="match status" value="1"/>
</dbReference>
<dbReference type="InterPro" id="IPR008689">
    <property type="entry name" value="ATP_synth_F0_dsu_mt"/>
</dbReference>
<keyword evidence="14" id="KW-1185">Reference proteome</keyword>
<protein>
    <recommendedName>
        <fullName evidence="10">ATP synthase subunit d, mitochondrial</fullName>
    </recommendedName>
</protein>
<evidence type="ECO:0000256" key="3">
    <source>
        <dbReference type="ARBA" id="ARBA00022448"/>
    </source>
</evidence>
<reference evidence="14" key="1">
    <citation type="submission" date="2013-03" db="EMBL/GenBank/DDBJ databases">
        <title>The Genome Sequence of Anopheles epiroticus epiroticus2.</title>
        <authorList>
            <consortium name="The Broad Institute Genomics Platform"/>
            <person name="Neafsey D.E."/>
            <person name="Howell P."/>
            <person name="Walker B."/>
            <person name="Young S.K."/>
            <person name="Zeng Q."/>
            <person name="Gargeya S."/>
            <person name="Fitzgerald M."/>
            <person name="Haas B."/>
            <person name="Abouelleil A."/>
            <person name="Allen A.W."/>
            <person name="Alvarado L."/>
            <person name="Arachchi H.M."/>
            <person name="Berlin A.M."/>
            <person name="Chapman S.B."/>
            <person name="Gainer-Dewar J."/>
            <person name="Goldberg J."/>
            <person name="Griggs A."/>
            <person name="Gujja S."/>
            <person name="Hansen M."/>
            <person name="Howarth C."/>
            <person name="Imamovic A."/>
            <person name="Ireland A."/>
            <person name="Larimer J."/>
            <person name="McCowan C."/>
            <person name="Murphy C."/>
            <person name="Pearson M."/>
            <person name="Poon T.W."/>
            <person name="Priest M."/>
            <person name="Roberts A."/>
            <person name="Saif S."/>
            <person name="Shea T."/>
            <person name="Sisk P."/>
            <person name="Sykes S."/>
            <person name="Wortman J."/>
            <person name="Nusbaum C."/>
            <person name="Birren B."/>
        </authorList>
    </citation>
    <scope>NUCLEOTIDE SEQUENCE [LARGE SCALE GENOMIC DNA]</scope>
    <source>
        <strain evidence="14">Epiroticus2</strain>
    </source>
</reference>
<dbReference type="SUPFAM" id="SSF161065">
    <property type="entry name" value="ATP synthase D chain-like"/>
    <property type="match status" value="1"/>
</dbReference>
<proteinExistence type="inferred from homology"/>
<evidence type="ECO:0000256" key="8">
    <source>
        <dbReference type="ARBA" id="ARBA00023128"/>
    </source>
</evidence>
<evidence type="ECO:0000256" key="6">
    <source>
        <dbReference type="ARBA" id="ARBA00022792"/>
    </source>
</evidence>
<evidence type="ECO:0000256" key="5">
    <source>
        <dbReference type="ARBA" id="ARBA00022781"/>
    </source>
</evidence>
<dbReference type="Proteomes" id="UP000075885">
    <property type="component" value="Unassembled WGS sequence"/>
</dbReference>
<keyword evidence="8 10" id="KW-0496">Mitochondrion</keyword>
<evidence type="ECO:0000313" key="14">
    <source>
        <dbReference type="Proteomes" id="UP000075885"/>
    </source>
</evidence>
<organism evidence="13 14">
    <name type="scientific">Anopheles epiroticus</name>
    <dbReference type="NCBI Taxonomy" id="199890"/>
    <lineage>
        <taxon>Eukaryota</taxon>
        <taxon>Metazoa</taxon>
        <taxon>Ecdysozoa</taxon>
        <taxon>Arthropoda</taxon>
        <taxon>Hexapoda</taxon>
        <taxon>Insecta</taxon>
        <taxon>Pterygota</taxon>
        <taxon>Neoptera</taxon>
        <taxon>Endopterygota</taxon>
        <taxon>Diptera</taxon>
        <taxon>Nematocera</taxon>
        <taxon>Culicoidea</taxon>
        <taxon>Culicidae</taxon>
        <taxon>Anophelinae</taxon>
        <taxon>Anopheles</taxon>
    </lineage>
</organism>
<evidence type="ECO:0000313" key="13">
    <source>
        <dbReference type="EnsemblMetazoa" id="AEPI000129-PA"/>
    </source>
</evidence>
<keyword evidence="6 10" id="KW-0999">Mitochondrion inner membrane</keyword>
<comment type="function">
    <text evidence="10">Mitochondrial membrane ATP synthase (F(1)F(0) ATP synthase or Complex V) produces ATP from ADP in the presence of a proton gradient across the membrane which is generated by electron transport complexes of the respiratory chain. F-type ATPases consist of two structural domains, F(1) - containing the extramembraneous catalytic core, and F(0) - containing the membrane proton channel, linked together by a central stalk and a peripheral stalk. During catalysis, ATP synthesis in the catalytic domain of F(1) is coupled via a rotary mechanism of the central stalk subunits to proton translocation.</text>
</comment>
<feature type="region of interest" description="Disordered" evidence="12">
    <location>
        <begin position="160"/>
        <end position="183"/>
    </location>
</feature>
<accession>A0A182NZP8</accession>
<dbReference type="GO" id="GO:0015986">
    <property type="term" value="P:proton motive force-driven ATP synthesis"/>
    <property type="evidence" value="ECO:0007669"/>
    <property type="project" value="UniProtKB-UniRule"/>
</dbReference>
<keyword evidence="7 10" id="KW-0406">Ion transport</keyword>
<reference evidence="13" key="2">
    <citation type="submission" date="2020-05" db="UniProtKB">
        <authorList>
            <consortium name="EnsemblMetazoa"/>
        </authorList>
    </citation>
    <scope>IDENTIFICATION</scope>
    <source>
        <strain evidence="13">Epiroticus2</strain>
    </source>
</reference>
<comment type="similarity">
    <text evidence="2 10">Belongs to the ATPase d subunit family.</text>
</comment>
<keyword evidence="3 10" id="KW-0813">Transport</keyword>
<dbReference type="GO" id="GO:0015078">
    <property type="term" value="F:proton transmembrane transporter activity"/>
    <property type="evidence" value="ECO:0007669"/>
    <property type="project" value="InterPro"/>
</dbReference>
<dbReference type="Pfam" id="PF05873">
    <property type="entry name" value="Mt_ATP-synt_D"/>
    <property type="match status" value="1"/>
</dbReference>
<keyword evidence="5 10" id="KW-0375">Hydrogen ion transport</keyword>
<evidence type="ECO:0000256" key="12">
    <source>
        <dbReference type="SAM" id="MobiDB-lite"/>
    </source>
</evidence>
<dbReference type="VEuPathDB" id="VectorBase:AEPI000129"/>
<evidence type="ECO:0000256" key="7">
    <source>
        <dbReference type="ARBA" id="ARBA00023065"/>
    </source>
</evidence>
<evidence type="ECO:0000256" key="1">
    <source>
        <dbReference type="ARBA" id="ARBA00004273"/>
    </source>
</evidence>
<dbReference type="PIRSF" id="PIRSF005514">
    <property type="entry name" value="ATPase_F0_D_mt"/>
    <property type="match status" value="1"/>
</dbReference>
<dbReference type="AlphaFoldDB" id="A0A182NZP8"/>
<feature type="coiled-coil region" evidence="11">
    <location>
        <begin position="83"/>
        <end position="125"/>
    </location>
</feature>
<evidence type="ECO:0000256" key="2">
    <source>
        <dbReference type="ARBA" id="ARBA00006842"/>
    </source>
</evidence>